<proteinExistence type="predicted"/>
<accession>A0AC35TX51</accession>
<sequence>MADGSTALTKSLEEVLPNCKRGMCFFHIIKNVKKHQMFKSLSEKERKMVMEHIHLLAKAPTASLFKALWNFTKTEWASSENLKQFRIYFKTIYIETLPGFFKGYYLTALTNNGCEGLNNALKHHFQKQKKYMFECLKSLEIFIEEKGKIQKETSVHYKAVVKLSWIKTKEFIAAYYPIYHRAQFFGLPITSNLTSSRIDSIVDFRAAIYNVAFVMKKESGTLYCTCKDYYSNGCCAHEKYILHKKFQVELPKDMNYDFISRGKIQIQKETSVHYKAVVKLSWIKTKEFIAADYPIYHRAQFFGLPITSNLTSSRIDSIVDFRAAIYNVAFVMKKENGTLYCTCKDYYSNGCCAHEKYILHKKFQVELPKDMNYDFISRGKRKPNNQISSWANRS</sequence>
<reference evidence="2" key="1">
    <citation type="submission" date="2016-11" db="UniProtKB">
        <authorList>
            <consortium name="WormBaseParasite"/>
        </authorList>
    </citation>
    <scope>IDENTIFICATION</scope>
    <source>
        <strain evidence="2">KR3021</strain>
    </source>
</reference>
<name>A0AC35TX51_9BILA</name>
<dbReference type="Proteomes" id="UP000095286">
    <property type="component" value="Unplaced"/>
</dbReference>
<dbReference type="WBParaSite" id="RSKR_0000535075.1">
    <property type="protein sequence ID" value="RSKR_0000535075.1"/>
    <property type="gene ID" value="RSKR_0000535075"/>
</dbReference>
<organism evidence="1 2">
    <name type="scientific">Rhabditophanes sp. KR3021</name>
    <dbReference type="NCBI Taxonomy" id="114890"/>
    <lineage>
        <taxon>Eukaryota</taxon>
        <taxon>Metazoa</taxon>
        <taxon>Ecdysozoa</taxon>
        <taxon>Nematoda</taxon>
        <taxon>Chromadorea</taxon>
        <taxon>Rhabditida</taxon>
        <taxon>Tylenchina</taxon>
        <taxon>Panagrolaimomorpha</taxon>
        <taxon>Strongyloidoidea</taxon>
        <taxon>Alloionematidae</taxon>
        <taxon>Rhabditophanes</taxon>
    </lineage>
</organism>
<evidence type="ECO:0000313" key="1">
    <source>
        <dbReference type="Proteomes" id="UP000095286"/>
    </source>
</evidence>
<protein>
    <submittedName>
        <fullName evidence="2">Protein FAR1-RELATED SEQUENCE</fullName>
    </submittedName>
</protein>
<evidence type="ECO:0000313" key="2">
    <source>
        <dbReference type="WBParaSite" id="RSKR_0000535075.1"/>
    </source>
</evidence>